<dbReference type="AlphaFoldDB" id="A0A558F5L5"/>
<keyword evidence="1" id="KW-0732">Signal</keyword>
<proteinExistence type="predicted"/>
<reference evidence="3 4" key="1">
    <citation type="submission" date="2019-07" db="EMBL/GenBank/DDBJ databases">
        <title>Draft Genome Sequence of the first blaOXA-58-Harboring Acinetobacter colistiniresistens clinical isolate from Brazil.</title>
        <authorList>
            <person name="Favaro L.S."/>
            <person name="Paula-Petroli S.B."/>
            <person name="Moura C.F."/>
            <person name="Tognim M.C.B."/>
            <person name="Venancio E.J."/>
            <person name="Yamada-Ogatta S.F."/>
            <person name="Carrara-Marroni F.E."/>
        </authorList>
    </citation>
    <scope>NUCLEOTIDE SEQUENCE [LARGE SCALE GENOMIC DNA]</scope>
    <source>
        <strain evidence="3 4">DL</strain>
    </source>
</reference>
<evidence type="ECO:0000256" key="1">
    <source>
        <dbReference type="SAM" id="SignalP"/>
    </source>
</evidence>
<comment type="caution">
    <text evidence="3">The sequence shown here is derived from an EMBL/GenBank/DDBJ whole genome shotgun (WGS) entry which is preliminary data.</text>
</comment>
<evidence type="ECO:0000313" key="3">
    <source>
        <dbReference type="EMBL" id="TVT80403.1"/>
    </source>
</evidence>
<organism evidence="3 4">
    <name type="scientific">Acinetobacter colistiniresistens</name>
    <dbReference type="NCBI Taxonomy" id="280145"/>
    <lineage>
        <taxon>Bacteria</taxon>
        <taxon>Pseudomonadati</taxon>
        <taxon>Pseudomonadota</taxon>
        <taxon>Gammaproteobacteria</taxon>
        <taxon>Moraxellales</taxon>
        <taxon>Moraxellaceae</taxon>
        <taxon>Acinetobacter</taxon>
    </lineage>
</organism>
<dbReference type="Proteomes" id="UP000316981">
    <property type="component" value="Unassembled WGS sequence"/>
</dbReference>
<dbReference type="EMBL" id="VMTP01000066">
    <property type="protein sequence ID" value="TVT80403.1"/>
    <property type="molecule type" value="Genomic_DNA"/>
</dbReference>
<accession>A0A558F5L5</accession>
<name>A0A558F5L5_9GAMM</name>
<evidence type="ECO:0000259" key="2">
    <source>
        <dbReference type="Pfam" id="PF19657"/>
    </source>
</evidence>
<feature type="signal peptide" evidence="1">
    <location>
        <begin position="1"/>
        <end position="21"/>
    </location>
</feature>
<sequence>MNKNKKLGCLSLLLLSPFTMAMQPMDDQSLSAMTGQNGLTIGVQANVQFNQMAIIDNDGLSYGGYTAPSYTNRAGLVIAGVAGQATAAPVKITALNGTAETTLGFKALVDTDAGTAATGGAFANIALAFNNNVTGIRISPFSIYTAGTSSLSNFSGSTYTRNSIFSSGTLLKSDVKELLRVGGIDIVFASNKPSMNIQMGAAPQGHMVMFDGAIESICGTGTGCNIMLVSDYTTPGNSTTAPVGASFNFKLTGNSGNPFGLKGFYAGIYGPAGATDKGGVIFGNTGTSDKFDLQLNNVLLGTSGAQQAGTFNNLPNASIGNIGVTGASVTNLKMKVSGM</sequence>
<gene>
    <name evidence="3" type="ORF">FPV60_12475</name>
</gene>
<dbReference type="InterPro" id="IPR046158">
    <property type="entry name" value="DUF6160"/>
</dbReference>
<feature type="domain" description="DUF6160" evidence="2">
    <location>
        <begin position="2"/>
        <end position="60"/>
    </location>
</feature>
<dbReference type="RefSeq" id="WP_119055511.1">
    <property type="nucleotide sequence ID" value="NZ_BHGD02000026.1"/>
</dbReference>
<dbReference type="Pfam" id="PF19657">
    <property type="entry name" value="DUF6160"/>
    <property type="match status" value="1"/>
</dbReference>
<feature type="chain" id="PRO_5022133208" evidence="1">
    <location>
        <begin position="22"/>
        <end position="339"/>
    </location>
</feature>
<evidence type="ECO:0000313" key="4">
    <source>
        <dbReference type="Proteomes" id="UP000316981"/>
    </source>
</evidence>
<protein>
    <submittedName>
        <fullName evidence="3">Pilus assembly protein FilA</fullName>
    </submittedName>
</protein>